<dbReference type="InterPro" id="IPR003797">
    <property type="entry name" value="DegV"/>
</dbReference>
<evidence type="ECO:0008006" key="3">
    <source>
        <dbReference type="Google" id="ProtNLM"/>
    </source>
</evidence>
<dbReference type="AlphaFoldDB" id="X1HM59"/>
<comment type="caution">
    <text evidence="2">The sequence shown here is derived from an EMBL/GenBank/DDBJ whole genome shotgun (WGS) entry which is preliminary data.</text>
</comment>
<dbReference type="Pfam" id="PF02645">
    <property type="entry name" value="DegV"/>
    <property type="match status" value="1"/>
</dbReference>
<gene>
    <name evidence="2" type="ORF">S03H2_41598</name>
</gene>
<evidence type="ECO:0000313" key="2">
    <source>
        <dbReference type="EMBL" id="GAH71231.1"/>
    </source>
</evidence>
<dbReference type="Gene3D" id="3.40.50.10170">
    <property type="match status" value="1"/>
</dbReference>
<dbReference type="PANTHER" id="PTHR33434:SF2">
    <property type="entry name" value="FATTY ACID-BINDING PROTEIN TM_1468"/>
    <property type="match status" value="1"/>
</dbReference>
<accession>X1HM59</accession>
<dbReference type="SUPFAM" id="SSF82549">
    <property type="entry name" value="DAK1/DegV-like"/>
    <property type="match status" value="1"/>
</dbReference>
<reference evidence="2" key="1">
    <citation type="journal article" date="2014" name="Front. Microbiol.">
        <title>High frequency of phylogenetically diverse reductive dehalogenase-homologous genes in deep subseafloor sedimentary metagenomes.</title>
        <authorList>
            <person name="Kawai M."/>
            <person name="Futagami T."/>
            <person name="Toyoda A."/>
            <person name="Takaki Y."/>
            <person name="Nishi S."/>
            <person name="Hori S."/>
            <person name="Arai W."/>
            <person name="Tsubouchi T."/>
            <person name="Morono Y."/>
            <person name="Uchiyama I."/>
            <person name="Ito T."/>
            <person name="Fujiyama A."/>
            <person name="Inagaki F."/>
            <person name="Takami H."/>
        </authorList>
    </citation>
    <scope>NUCLEOTIDE SEQUENCE</scope>
    <source>
        <strain evidence="2">Expedition CK06-06</strain>
    </source>
</reference>
<dbReference type="GO" id="GO:0008289">
    <property type="term" value="F:lipid binding"/>
    <property type="evidence" value="ECO:0007669"/>
    <property type="project" value="UniProtKB-KW"/>
</dbReference>
<evidence type="ECO:0000256" key="1">
    <source>
        <dbReference type="ARBA" id="ARBA00023121"/>
    </source>
</evidence>
<organism evidence="2">
    <name type="scientific">marine sediment metagenome</name>
    <dbReference type="NCBI Taxonomy" id="412755"/>
    <lineage>
        <taxon>unclassified sequences</taxon>
        <taxon>metagenomes</taxon>
        <taxon>ecological metagenomes</taxon>
    </lineage>
</organism>
<dbReference type="PROSITE" id="PS51482">
    <property type="entry name" value="DEGV"/>
    <property type="match status" value="1"/>
</dbReference>
<keyword evidence="1" id="KW-0446">Lipid-binding</keyword>
<dbReference type="PANTHER" id="PTHR33434">
    <property type="entry name" value="DEGV DOMAIN-CONTAINING PROTEIN DR_1986-RELATED"/>
    <property type="match status" value="1"/>
</dbReference>
<dbReference type="EMBL" id="BARU01025843">
    <property type="protein sequence ID" value="GAH71231.1"/>
    <property type="molecule type" value="Genomic_DNA"/>
</dbReference>
<sequence>MKKVAIVTDTTACIPQEQVERYNIEVVPVELIFEDKAYRDGIDISPAEFYALLRQAKKLPTTSASSPGPYLEAYYKASQRAKSILCITEPSKFSAMFDSARVAKEMAKATLPNVVIEVLECASAAAGQGLVALAAARASDSGRNLDEIMKTAR</sequence>
<dbReference type="NCBIfam" id="TIGR00762">
    <property type="entry name" value="DegV"/>
    <property type="match status" value="1"/>
</dbReference>
<name>X1HM59_9ZZZZ</name>
<dbReference type="InterPro" id="IPR050270">
    <property type="entry name" value="DegV_domain_contain"/>
</dbReference>
<protein>
    <recommendedName>
        <fullName evidence="3">DegV family protein</fullName>
    </recommendedName>
</protein>
<proteinExistence type="predicted"/>